<evidence type="ECO:0000259" key="11">
    <source>
        <dbReference type="PROSITE" id="PS50023"/>
    </source>
</evidence>
<dbReference type="Pfam" id="PF00412">
    <property type="entry name" value="LIM"/>
    <property type="match status" value="2"/>
</dbReference>
<evidence type="ECO:0000256" key="10">
    <source>
        <dbReference type="SAM" id="MobiDB-lite"/>
    </source>
</evidence>
<feature type="region of interest" description="Disordered" evidence="10">
    <location>
        <begin position="337"/>
        <end position="369"/>
    </location>
</feature>
<dbReference type="EMBL" id="KN833764">
    <property type="protein sequence ID" value="KIK20470.1"/>
    <property type="molecule type" value="Genomic_DNA"/>
</dbReference>
<feature type="compositionally biased region" description="Polar residues" evidence="10">
    <location>
        <begin position="122"/>
        <end position="137"/>
    </location>
</feature>
<dbReference type="GO" id="GO:0030695">
    <property type="term" value="F:GTPase regulator activity"/>
    <property type="evidence" value="ECO:0007669"/>
    <property type="project" value="UniProtKB-ARBA"/>
</dbReference>
<feature type="compositionally biased region" description="Basic and acidic residues" evidence="10">
    <location>
        <begin position="387"/>
        <end position="398"/>
    </location>
</feature>
<keyword evidence="7" id="KW-0965">Cell junction</keyword>
<evidence type="ECO:0000313" key="13">
    <source>
        <dbReference type="Proteomes" id="UP000054018"/>
    </source>
</evidence>
<keyword evidence="5" id="KW-0677">Repeat</keyword>
<protein>
    <recommendedName>
        <fullName evidence="11">LIM zinc-binding domain-containing protein</fullName>
    </recommendedName>
</protein>
<dbReference type="Proteomes" id="UP000054018">
    <property type="component" value="Unassembled WGS sequence"/>
</dbReference>
<feature type="compositionally biased region" description="Low complexity" evidence="10">
    <location>
        <begin position="349"/>
        <end position="361"/>
    </location>
</feature>
<dbReference type="PROSITE" id="PS50023">
    <property type="entry name" value="LIM_DOMAIN_2"/>
    <property type="match status" value="2"/>
</dbReference>
<sequence length="975" mass="105840">MTYNQFQPSNQPQTHPVQQNTYPPGSGMTSPISGYSVPPQSYDQRWFQRSPQQPSGFQYTNQKALPRAPFSQRCMEHVPQSQPFQQTPTLSVAQTGYQSVCAAGPPPPPSSFHSSVSYSSPRQQNFPQPVTPASPSNFYRRPLPTPKPRPESLPPPSRHTPQIQAPAPSRPAILTHTASLASIDAPSTLSSPSSATSSNGSRRPLPTPQMRSVKHSSLDLRIHSTNPVKPSIPDKLLPSLSRPPTVPSKHNVPGSGEQSDRKSLPSAYAQVSARDIVGDRKMEGPSSPTKFVPLWKRELQTSPSPAGNILPAIGRRSTVSGQPVPKADVVQCVHTPDTMEKGSEVGQTSPSSRPLPLPKSSAVSGGVGAAQNHVTRSILIRPLTSSKSDENEYPPHPDFDEEEPIVFANPESDRDTPSPQYGILDLPQRHQTIVANHENTPGSTFREGGDTVAPKGVPSQGVRPTRSATLPHTPSSVISTGSRISTSDDTSKLINDRSSSGQSLTFRLAALGLAEELGSTNQTRQLPTSRWHTSTSAPQHNPVTQTESRVRDVSKNTPATNSGPTAYCCPTDVGNPPPRQNTPKDSYTVGFRQMSERQREKQREVVDLDDAPPLSLRRSPSPARATPKALPSIQISGSPPQRQWSPSKSPRAESPKGGSDHFRPAGIPSISVSDNQGNGVMSGTAATFSDAPCVSVSSPDPPSIPVSPPTVLITDPAHEATTPTINVQPSDSQPPRQQGTRHIKVPETATPKRTLPPVPIRSGGLFCGGCKGSIVGRIVSAMGSRWHPGCFRCTICNELLEHVSSYEHEGKPYCHLDYHEAFAPRCFHCKTAIIDERFITLDDSALGKRTYHEQHFFCAECGDPFLAPSGTTSRSGELNVSGDGDFEDDNVCFTVYKGYPYCEVCHVRLRMPKCKSCKRSIRDGKRAVEALGGKWCWECFVCASCEKPFEDPAFFLRDNKPFCEPCFSLMVRNEM</sequence>
<accession>A0A0C9Y746</accession>
<evidence type="ECO:0000256" key="5">
    <source>
        <dbReference type="ARBA" id="ARBA00022737"/>
    </source>
</evidence>
<dbReference type="GO" id="GO:0046872">
    <property type="term" value="F:metal ion binding"/>
    <property type="evidence" value="ECO:0007669"/>
    <property type="project" value="UniProtKB-KW"/>
</dbReference>
<feature type="region of interest" description="Disordered" evidence="10">
    <location>
        <begin position="99"/>
        <end position="167"/>
    </location>
</feature>
<reference evidence="13" key="2">
    <citation type="submission" date="2015-01" db="EMBL/GenBank/DDBJ databases">
        <title>Evolutionary Origins and Diversification of the Mycorrhizal Mutualists.</title>
        <authorList>
            <consortium name="DOE Joint Genome Institute"/>
            <consortium name="Mycorrhizal Genomics Consortium"/>
            <person name="Kohler A."/>
            <person name="Kuo A."/>
            <person name="Nagy L.G."/>
            <person name="Floudas D."/>
            <person name="Copeland A."/>
            <person name="Barry K.W."/>
            <person name="Cichocki N."/>
            <person name="Veneault-Fourrey C."/>
            <person name="LaButti K."/>
            <person name="Lindquist E.A."/>
            <person name="Lipzen A."/>
            <person name="Lundell T."/>
            <person name="Morin E."/>
            <person name="Murat C."/>
            <person name="Riley R."/>
            <person name="Ohm R."/>
            <person name="Sun H."/>
            <person name="Tunlid A."/>
            <person name="Henrissat B."/>
            <person name="Grigoriev I.V."/>
            <person name="Hibbett D.S."/>
            <person name="Martin F."/>
        </authorList>
    </citation>
    <scope>NUCLEOTIDE SEQUENCE [LARGE SCALE GENOMIC DNA]</scope>
    <source>
        <strain evidence="13">441</strain>
    </source>
</reference>
<evidence type="ECO:0000256" key="2">
    <source>
        <dbReference type="ARBA" id="ARBA00004496"/>
    </source>
</evidence>
<feature type="compositionally biased region" description="Polar residues" evidence="10">
    <location>
        <begin position="555"/>
        <end position="564"/>
    </location>
</feature>
<feature type="region of interest" description="Disordered" evidence="10">
    <location>
        <begin position="1"/>
        <end position="65"/>
    </location>
</feature>
<feature type="compositionally biased region" description="Basic and acidic residues" evidence="10">
    <location>
        <begin position="650"/>
        <end position="663"/>
    </location>
</feature>
<feature type="compositionally biased region" description="Low complexity" evidence="10">
    <location>
        <begin position="611"/>
        <end position="625"/>
    </location>
</feature>
<feature type="compositionally biased region" description="Polar residues" evidence="10">
    <location>
        <begin position="519"/>
        <end position="547"/>
    </location>
</feature>
<evidence type="ECO:0000256" key="6">
    <source>
        <dbReference type="ARBA" id="ARBA00022833"/>
    </source>
</evidence>
<comment type="subcellular location">
    <subcellularLocation>
        <location evidence="1">Cell junction</location>
    </subcellularLocation>
    <subcellularLocation>
        <location evidence="2">Cytoplasm</location>
    </subcellularLocation>
</comment>
<dbReference type="HOGENOM" id="CLU_012202_0_0_1"/>
<dbReference type="PANTHER" id="PTHR24205:SF16">
    <property type="entry name" value="GH01042P-RELATED"/>
    <property type="match status" value="1"/>
</dbReference>
<evidence type="ECO:0000256" key="3">
    <source>
        <dbReference type="ARBA" id="ARBA00022490"/>
    </source>
</evidence>
<dbReference type="SMART" id="SM00132">
    <property type="entry name" value="LIM"/>
    <property type="match status" value="3"/>
</dbReference>
<feature type="region of interest" description="Disordered" evidence="10">
    <location>
        <begin position="184"/>
        <end position="268"/>
    </location>
</feature>
<keyword evidence="3" id="KW-0963">Cytoplasm</keyword>
<dbReference type="CDD" id="cd08368">
    <property type="entry name" value="LIM"/>
    <property type="match status" value="3"/>
</dbReference>
<feature type="compositionally biased region" description="Polar residues" evidence="10">
    <location>
        <begin position="670"/>
        <end position="684"/>
    </location>
</feature>
<feature type="compositionally biased region" description="Pro residues" evidence="10">
    <location>
        <begin position="143"/>
        <end position="158"/>
    </location>
</feature>
<dbReference type="FunFam" id="2.10.110.10:FF:000008">
    <property type="entry name" value="Paxillin isoform 1"/>
    <property type="match status" value="1"/>
</dbReference>
<dbReference type="InterPro" id="IPR001781">
    <property type="entry name" value="Znf_LIM"/>
</dbReference>
<evidence type="ECO:0000256" key="4">
    <source>
        <dbReference type="ARBA" id="ARBA00022723"/>
    </source>
</evidence>
<keyword evidence="4 9" id="KW-0479">Metal-binding</keyword>
<dbReference type="GO" id="GO:0005737">
    <property type="term" value="C:cytoplasm"/>
    <property type="evidence" value="ECO:0007669"/>
    <property type="project" value="UniProtKB-SubCell"/>
</dbReference>
<dbReference type="PANTHER" id="PTHR24205">
    <property type="entry name" value="FOUR AND A HALF LIM DOMAINS PROTEIN"/>
    <property type="match status" value="1"/>
</dbReference>
<name>A0A0C9Y746_9AGAM</name>
<gene>
    <name evidence="12" type="ORF">PISMIDRAFT_682289</name>
</gene>
<evidence type="ECO:0000256" key="1">
    <source>
        <dbReference type="ARBA" id="ARBA00004282"/>
    </source>
</evidence>
<dbReference type="Gene3D" id="2.10.110.10">
    <property type="entry name" value="Cysteine Rich Protein"/>
    <property type="match status" value="3"/>
</dbReference>
<feature type="region of interest" description="Disordered" evidence="10">
    <location>
        <begin position="382"/>
        <end position="401"/>
    </location>
</feature>
<dbReference type="OrthoDB" id="15567at2759"/>
<feature type="compositionally biased region" description="Polar residues" evidence="10">
    <location>
        <begin position="466"/>
        <end position="488"/>
    </location>
</feature>
<feature type="region of interest" description="Disordered" evidence="10">
    <location>
        <begin position="439"/>
        <end position="501"/>
    </location>
</feature>
<dbReference type="GO" id="GO:0005634">
    <property type="term" value="C:nucleus"/>
    <property type="evidence" value="ECO:0007669"/>
    <property type="project" value="TreeGrafter"/>
</dbReference>
<feature type="domain" description="LIM zinc-binding" evidence="11">
    <location>
        <begin position="912"/>
        <end position="973"/>
    </location>
</feature>
<keyword evidence="8 9" id="KW-0440">LIM domain</keyword>
<dbReference type="SUPFAM" id="SSF57716">
    <property type="entry name" value="Glucocorticoid receptor-like (DNA-binding domain)"/>
    <property type="match status" value="4"/>
</dbReference>
<keyword evidence="6 9" id="KW-0862">Zinc</keyword>
<evidence type="ECO:0000256" key="8">
    <source>
        <dbReference type="ARBA" id="ARBA00023038"/>
    </source>
</evidence>
<feature type="domain" description="LIM zinc-binding" evidence="11">
    <location>
        <begin position="765"/>
        <end position="824"/>
    </location>
</feature>
<dbReference type="AlphaFoldDB" id="A0A0C9Y746"/>
<reference evidence="12 13" key="1">
    <citation type="submission" date="2014-04" db="EMBL/GenBank/DDBJ databases">
        <authorList>
            <consortium name="DOE Joint Genome Institute"/>
            <person name="Kuo A."/>
            <person name="Kohler A."/>
            <person name="Costa M.D."/>
            <person name="Nagy L.G."/>
            <person name="Floudas D."/>
            <person name="Copeland A."/>
            <person name="Barry K.W."/>
            <person name="Cichocki N."/>
            <person name="Veneault-Fourrey C."/>
            <person name="LaButti K."/>
            <person name="Lindquist E.A."/>
            <person name="Lipzen A."/>
            <person name="Lundell T."/>
            <person name="Morin E."/>
            <person name="Murat C."/>
            <person name="Sun H."/>
            <person name="Tunlid A."/>
            <person name="Henrissat B."/>
            <person name="Grigoriev I.V."/>
            <person name="Hibbett D.S."/>
            <person name="Martin F."/>
            <person name="Nordberg H.P."/>
            <person name="Cantor M.N."/>
            <person name="Hua S.X."/>
        </authorList>
    </citation>
    <scope>NUCLEOTIDE SEQUENCE [LARGE SCALE GENOMIC DNA]</scope>
    <source>
        <strain evidence="12 13">441</strain>
    </source>
</reference>
<feature type="compositionally biased region" description="Polar residues" evidence="10">
    <location>
        <begin position="633"/>
        <end position="648"/>
    </location>
</feature>
<feature type="compositionally biased region" description="Low complexity" evidence="10">
    <location>
        <begin position="111"/>
        <end position="121"/>
    </location>
</feature>
<evidence type="ECO:0000256" key="9">
    <source>
        <dbReference type="PROSITE-ProRule" id="PRU00125"/>
    </source>
</evidence>
<feature type="compositionally biased region" description="Polar residues" evidence="10">
    <location>
        <begin position="1"/>
        <end position="63"/>
    </location>
</feature>
<dbReference type="GO" id="GO:0003712">
    <property type="term" value="F:transcription coregulator activity"/>
    <property type="evidence" value="ECO:0007669"/>
    <property type="project" value="TreeGrafter"/>
</dbReference>
<dbReference type="PROSITE" id="PS00478">
    <property type="entry name" value="LIM_DOMAIN_1"/>
    <property type="match status" value="1"/>
</dbReference>
<feature type="compositionally biased region" description="Low complexity" evidence="10">
    <location>
        <begin position="185"/>
        <end position="198"/>
    </location>
</feature>
<feature type="region of interest" description="Disordered" evidence="10">
    <location>
        <begin position="721"/>
        <end position="743"/>
    </location>
</feature>
<proteinExistence type="predicted"/>
<feature type="region of interest" description="Disordered" evidence="10">
    <location>
        <begin position="519"/>
        <end position="684"/>
    </location>
</feature>
<organism evidence="12 13">
    <name type="scientific">Pisolithus microcarpus 441</name>
    <dbReference type="NCBI Taxonomy" id="765257"/>
    <lineage>
        <taxon>Eukaryota</taxon>
        <taxon>Fungi</taxon>
        <taxon>Dikarya</taxon>
        <taxon>Basidiomycota</taxon>
        <taxon>Agaricomycotina</taxon>
        <taxon>Agaricomycetes</taxon>
        <taxon>Agaricomycetidae</taxon>
        <taxon>Boletales</taxon>
        <taxon>Sclerodermatineae</taxon>
        <taxon>Pisolithaceae</taxon>
        <taxon>Pisolithus</taxon>
    </lineage>
</organism>
<feature type="compositionally biased region" description="Basic and acidic residues" evidence="10">
    <location>
        <begin position="594"/>
        <end position="606"/>
    </location>
</feature>
<evidence type="ECO:0000256" key="7">
    <source>
        <dbReference type="ARBA" id="ARBA00022949"/>
    </source>
</evidence>
<evidence type="ECO:0000313" key="12">
    <source>
        <dbReference type="EMBL" id="KIK20470.1"/>
    </source>
</evidence>
<keyword evidence="13" id="KW-1185">Reference proteome</keyword>
<dbReference type="STRING" id="765257.A0A0C9Y746"/>
<feature type="compositionally biased region" description="Polar residues" evidence="10">
    <location>
        <begin position="721"/>
        <end position="740"/>
    </location>
</feature>